<keyword evidence="5" id="KW-1185">Reference proteome</keyword>
<protein>
    <recommendedName>
        <fullName evidence="6">Amino acid adenylation domain-containing protein</fullName>
    </recommendedName>
</protein>
<dbReference type="PANTHER" id="PTHR45527">
    <property type="entry name" value="NONRIBOSOMAL PEPTIDE SYNTHETASE"/>
    <property type="match status" value="1"/>
</dbReference>
<feature type="domain" description="AMP-binding enzyme C-terminal" evidence="3">
    <location>
        <begin position="425"/>
        <end position="495"/>
    </location>
</feature>
<dbReference type="InterPro" id="IPR025110">
    <property type="entry name" value="AMP-bd_C"/>
</dbReference>
<feature type="compositionally biased region" description="Basic and acidic residues" evidence="1">
    <location>
        <begin position="1"/>
        <end position="10"/>
    </location>
</feature>
<dbReference type="InterPro" id="IPR020459">
    <property type="entry name" value="AMP-binding"/>
</dbReference>
<dbReference type="InterPro" id="IPR020845">
    <property type="entry name" value="AMP-binding_CS"/>
</dbReference>
<accession>A0ABP7B4U5</accession>
<dbReference type="CDD" id="cd05930">
    <property type="entry name" value="A_NRPS"/>
    <property type="match status" value="1"/>
</dbReference>
<evidence type="ECO:0000313" key="4">
    <source>
        <dbReference type="EMBL" id="GAA3647939.1"/>
    </source>
</evidence>
<dbReference type="InterPro" id="IPR010071">
    <property type="entry name" value="AA_adenyl_dom"/>
</dbReference>
<dbReference type="SUPFAM" id="SSF56801">
    <property type="entry name" value="Acetyl-CoA synthetase-like"/>
    <property type="match status" value="1"/>
</dbReference>
<dbReference type="Pfam" id="PF00501">
    <property type="entry name" value="AMP-binding"/>
    <property type="match status" value="1"/>
</dbReference>
<dbReference type="Gene3D" id="3.40.50.980">
    <property type="match status" value="2"/>
</dbReference>
<organism evidence="4 5">
    <name type="scientific">Nonomuraea antimicrobica</name>
    <dbReference type="NCBI Taxonomy" id="561173"/>
    <lineage>
        <taxon>Bacteria</taxon>
        <taxon>Bacillati</taxon>
        <taxon>Actinomycetota</taxon>
        <taxon>Actinomycetes</taxon>
        <taxon>Streptosporangiales</taxon>
        <taxon>Streptosporangiaceae</taxon>
        <taxon>Nonomuraea</taxon>
    </lineage>
</organism>
<dbReference type="InterPro" id="IPR045851">
    <property type="entry name" value="AMP-bd_C_sf"/>
</dbReference>
<evidence type="ECO:0000259" key="2">
    <source>
        <dbReference type="Pfam" id="PF00501"/>
    </source>
</evidence>
<evidence type="ECO:0000313" key="5">
    <source>
        <dbReference type="Proteomes" id="UP001500902"/>
    </source>
</evidence>
<dbReference type="Pfam" id="PF13193">
    <property type="entry name" value="AMP-binding_C"/>
    <property type="match status" value="1"/>
</dbReference>
<comment type="caution">
    <text evidence="4">The sequence shown here is derived from an EMBL/GenBank/DDBJ whole genome shotgun (WGS) entry which is preliminary data.</text>
</comment>
<name>A0ABP7B4U5_9ACTN</name>
<feature type="region of interest" description="Disordered" evidence="1">
    <location>
        <begin position="1"/>
        <end position="20"/>
    </location>
</feature>
<dbReference type="Proteomes" id="UP001500902">
    <property type="component" value="Unassembled WGS sequence"/>
</dbReference>
<reference evidence="5" key="1">
    <citation type="journal article" date="2019" name="Int. J. Syst. Evol. Microbiol.">
        <title>The Global Catalogue of Microorganisms (GCM) 10K type strain sequencing project: providing services to taxonomists for standard genome sequencing and annotation.</title>
        <authorList>
            <consortium name="The Broad Institute Genomics Platform"/>
            <consortium name="The Broad Institute Genome Sequencing Center for Infectious Disease"/>
            <person name="Wu L."/>
            <person name="Ma J."/>
        </authorList>
    </citation>
    <scope>NUCLEOTIDE SEQUENCE [LARGE SCALE GENOMIC DNA]</scope>
    <source>
        <strain evidence="5">JCM 16904</strain>
    </source>
</reference>
<gene>
    <name evidence="4" type="ORF">GCM10022224_008400</name>
</gene>
<evidence type="ECO:0008006" key="6">
    <source>
        <dbReference type="Google" id="ProtNLM"/>
    </source>
</evidence>
<dbReference type="PANTHER" id="PTHR45527:SF1">
    <property type="entry name" value="FATTY ACID SYNTHASE"/>
    <property type="match status" value="1"/>
</dbReference>
<evidence type="ECO:0000259" key="3">
    <source>
        <dbReference type="Pfam" id="PF13193"/>
    </source>
</evidence>
<dbReference type="PRINTS" id="PR00154">
    <property type="entry name" value="AMPBINDING"/>
</dbReference>
<proteinExistence type="predicted"/>
<dbReference type="EMBL" id="BAAAZP010000010">
    <property type="protein sequence ID" value="GAA3647939.1"/>
    <property type="molecule type" value="Genomic_DNA"/>
</dbReference>
<dbReference type="NCBIfam" id="TIGR01733">
    <property type="entry name" value="AA-adenyl-dom"/>
    <property type="match status" value="1"/>
</dbReference>
<evidence type="ECO:0000256" key="1">
    <source>
        <dbReference type="SAM" id="MobiDB-lite"/>
    </source>
</evidence>
<dbReference type="RefSeq" id="WP_344873131.1">
    <property type="nucleotide sequence ID" value="NZ_BAAAZP010000010.1"/>
</dbReference>
<dbReference type="InterPro" id="IPR000873">
    <property type="entry name" value="AMP-dep_synth/lig_dom"/>
</dbReference>
<dbReference type="Gene3D" id="3.30.300.30">
    <property type="match status" value="1"/>
</dbReference>
<feature type="domain" description="AMP-dependent synthetase/ligase" evidence="2">
    <location>
        <begin position="31"/>
        <end position="366"/>
    </location>
</feature>
<dbReference type="Gene3D" id="2.30.38.10">
    <property type="entry name" value="Luciferase, Domain 3"/>
    <property type="match status" value="1"/>
</dbReference>
<sequence>MTEEQSRPDDPATWSGPRAEIPPTTLTALIEAQVLRTPEAVALVSARTRLTYSELDARANRLARLLAARGAGPEKVIALALPRSAEALVATLAVLKTGAAYLPVEPDHPPDRIAFMLADSGCSAVVTLGPAAFSRPAVRLDDPDVLAELAGHDAAGLARRCAPDQSAYVIYTSGSTGRPKGVIITHRSVVNYLTWCVAAYPGVGGLTPLHSPLSFDLTVTGCFAPLVVGGAVRLAGVEEGSGDGEPYTFLKATPSHVPLLTALPGECSPTGQLVLGGEPLLGEVVEAWRAAHPKVTVVNEYGPTETTVGCSEYRIEPDDEVPGGVLPLGRPIFNTSMYVLDEGLNPALPGTTGELYIAGVQLARGYVNRPGLTSASFLPDPFGPPGSRMYRTGDLGRWNAAGLLEFAGRIDDQVKVRGFRIELGEVEAALAGHPEVAQAAATVAGERLIACVTLRPGSGAVPVTLRRHVARTLPGYMIPAKILIRDALPLTPNGKLDRKVLFQNEDDHAD</sequence>
<dbReference type="PROSITE" id="PS00455">
    <property type="entry name" value="AMP_BINDING"/>
    <property type="match status" value="1"/>
</dbReference>